<dbReference type="Proteomes" id="UP000596661">
    <property type="component" value="Chromosome 3"/>
</dbReference>
<accession>A0A803PAY2</accession>
<evidence type="ECO:0000313" key="2">
    <source>
        <dbReference type="EnsemblPlants" id="cds.evm.model.03.909"/>
    </source>
</evidence>
<evidence type="ECO:0000313" key="3">
    <source>
        <dbReference type="Proteomes" id="UP000596661"/>
    </source>
</evidence>
<organism evidence="2 3">
    <name type="scientific">Cannabis sativa</name>
    <name type="common">Hemp</name>
    <name type="synonym">Marijuana</name>
    <dbReference type="NCBI Taxonomy" id="3483"/>
    <lineage>
        <taxon>Eukaryota</taxon>
        <taxon>Viridiplantae</taxon>
        <taxon>Streptophyta</taxon>
        <taxon>Embryophyta</taxon>
        <taxon>Tracheophyta</taxon>
        <taxon>Spermatophyta</taxon>
        <taxon>Magnoliopsida</taxon>
        <taxon>eudicotyledons</taxon>
        <taxon>Gunneridae</taxon>
        <taxon>Pentapetalae</taxon>
        <taxon>rosids</taxon>
        <taxon>fabids</taxon>
        <taxon>Rosales</taxon>
        <taxon>Cannabaceae</taxon>
        <taxon>Cannabis</taxon>
    </lineage>
</organism>
<sequence>MKEAVRRPPNYVQVIMPLTRTKYGLHFTVPDAKARDASEPQQVTSPRKNRQDEDRNLDNPIIKDAKSGESSSEDVKVNANDPPKDMHEDDP</sequence>
<proteinExistence type="predicted"/>
<dbReference type="EnsemblPlants" id="evm.model.03.909">
    <property type="protein sequence ID" value="cds.evm.model.03.909"/>
    <property type="gene ID" value="evm.TU.03.909"/>
</dbReference>
<name>A0A803PAY2_CANSA</name>
<feature type="compositionally biased region" description="Basic and acidic residues" evidence="1">
    <location>
        <begin position="49"/>
        <end position="67"/>
    </location>
</feature>
<feature type="compositionally biased region" description="Basic and acidic residues" evidence="1">
    <location>
        <begin position="82"/>
        <end position="91"/>
    </location>
</feature>
<dbReference type="EMBL" id="UZAU01000269">
    <property type="status" value="NOT_ANNOTATED_CDS"/>
    <property type="molecule type" value="Genomic_DNA"/>
</dbReference>
<reference evidence="2" key="2">
    <citation type="submission" date="2021-03" db="UniProtKB">
        <authorList>
            <consortium name="EnsemblPlants"/>
        </authorList>
    </citation>
    <scope>IDENTIFICATION</scope>
</reference>
<protein>
    <submittedName>
        <fullName evidence="2">Uncharacterized protein</fullName>
    </submittedName>
</protein>
<dbReference type="AlphaFoldDB" id="A0A803PAY2"/>
<feature type="region of interest" description="Disordered" evidence="1">
    <location>
        <begin position="29"/>
        <end position="91"/>
    </location>
</feature>
<reference evidence="2" key="1">
    <citation type="submission" date="2018-11" db="EMBL/GenBank/DDBJ databases">
        <authorList>
            <person name="Grassa J C."/>
        </authorList>
    </citation>
    <scope>NUCLEOTIDE SEQUENCE [LARGE SCALE GENOMIC DNA]</scope>
</reference>
<evidence type="ECO:0000256" key="1">
    <source>
        <dbReference type="SAM" id="MobiDB-lite"/>
    </source>
</evidence>
<dbReference type="Gramene" id="evm.model.03.909">
    <property type="protein sequence ID" value="cds.evm.model.03.909"/>
    <property type="gene ID" value="evm.TU.03.909"/>
</dbReference>
<keyword evidence="3" id="KW-1185">Reference proteome</keyword>